<feature type="domain" description="HTH araC/xylS-type" evidence="1">
    <location>
        <begin position="246"/>
        <end position="344"/>
    </location>
</feature>
<reference evidence="3" key="1">
    <citation type="submission" date="2023-07" db="EMBL/GenBank/DDBJ databases">
        <title>Yangia mangrovi SAOS 153D genome.</title>
        <authorList>
            <person name="Verma A."/>
            <person name="Pal Y."/>
            <person name="Sundharam S."/>
            <person name="Bisht B."/>
            <person name="Srinivasan K."/>
        </authorList>
    </citation>
    <scope>NUCLEOTIDE SEQUENCE [LARGE SCALE GENOMIC DNA]</scope>
    <source>
        <strain evidence="3">SAOS 153D</strain>
    </source>
</reference>
<dbReference type="Pfam" id="PF12833">
    <property type="entry name" value="HTH_18"/>
    <property type="match status" value="1"/>
</dbReference>
<dbReference type="PROSITE" id="PS01124">
    <property type="entry name" value="HTH_ARAC_FAMILY_2"/>
    <property type="match status" value="1"/>
</dbReference>
<accession>A0ABT2KFT9</accession>
<dbReference type="Pfam" id="PF01965">
    <property type="entry name" value="DJ-1_PfpI"/>
    <property type="match status" value="1"/>
</dbReference>
<dbReference type="SMART" id="SM00342">
    <property type="entry name" value="HTH_ARAC"/>
    <property type="match status" value="1"/>
</dbReference>
<keyword evidence="3" id="KW-1185">Reference proteome</keyword>
<dbReference type="InterPro" id="IPR002818">
    <property type="entry name" value="DJ-1/PfpI"/>
</dbReference>
<dbReference type="PANTHER" id="PTHR43130">
    <property type="entry name" value="ARAC-FAMILY TRANSCRIPTIONAL REGULATOR"/>
    <property type="match status" value="1"/>
</dbReference>
<evidence type="ECO:0000259" key="1">
    <source>
        <dbReference type="PROSITE" id="PS01124"/>
    </source>
</evidence>
<dbReference type="InterPro" id="IPR018060">
    <property type="entry name" value="HTH_AraC"/>
</dbReference>
<dbReference type="InterPro" id="IPR052158">
    <property type="entry name" value="INH-QAR"/>
</dbReference>
<dbReference type="Proteomes" id="UP000217448">
    <property type="component" value="Unassembled WGS sequence"/>
</dbReference>
<dbReference type="PANTHER" id="PTHR43130:SF3">
    <property type="entry name" value="HTH-TYPE TRANSCRIPTIONAL REGULATOR RV1931C"/>
    <property type="match status" value="1"/>
</dbReference>
<sequence>MSPSPVRSSPVRFRQTMKNPAMPPAQPNKRLRVAFLLAGRFTLSAFANFVDVLRLAADEADMSRPILCEWTVLSDTLGPVRSSCGVRVQPETRLRNAGSYDYLVVVGGLISDEAALSPAELAYLKRQAAAGVPVVGLCTGVFILQELGLLKGYRCCVSWFHHQDFVDRFEAETPVSDQIFVVDRDRLTCSGGHGAAHLAAFLVQRHIGQSAAIKSLNIMMIDEAMSGEKAQPGQALTRRARDELVKRAVLRMQQHIEMPKPIDEIARELGTSRRTLERRFLADLKQTPLKAYMELRLERALIRLRGTDASVTEVALACGFCDGPHLSRTLKAERGITPAEYRKAQGGGAEPELAVGVLLPRSD</sequence>
<dbReference type="EMBL" id="NTHN02000002">
    <property type="protein sequence ID" value="MCT4369219.1"/>
    <property type="molecule type" value="Genomic_DNA"/>
</dbReference>
<dbReference type="CDD" id="cd03136">
    <property type="entry name" value="GATase1_AraC_ArgR_like"/>
    <property type="match status" value="1"/>
</dbReference>
<proteinExistence type="predicted"/>
<evidence type="ECO:0000313" key="2">
    <source>
        <dbReference type="EMBL" id="MCT4369219.1"/>
    </source>
</evidence>
<protein>
    <submittedName>
        <fullName evidence="2">GlxA family transcriptional regulator</fullName>
    </submittedName>
</protein>
<organism evidence="2 3">
    <name type="scientific">Alloyangia mangrovi</name>
    <dbReference type="NCBI Taxonomy" id="1779329"/>
    <lineage>
        <taxon>Bacteria</taxon>
        <taxon>Pseudomonadati</taxon>
        <taxon>Pseudomonadota</taxon>
        <taxon>Alphaproteobacteria</taxon>
        <taxon>Rhodobacterales</taxon>
        <taxon>Roseobacteraceae</taxon>
        <taxon>Alloyangia</taxon>
    </lineage>
</organism>
<name>A0ABT2KFT9_9RHOB</name>
<comment type="caution">
    <text evidence="2">The sequence shown here is derived from an EMBL/GenBank/DDBJ whole genome shotgun (WGS) entry which is preliminary data.</text>
</comment>
<evidence type="ECO:0000313" key="3">
    <source>
        <dbReference type="Proteomes" id="UP000217448"/>
    </source>
</evidence>
<gene>
    <name evidence="2" type="ORF">CLG85_002190</name>
</gene>